<keyword evidence="2" id="KW-0732">Signal</keyword>
<evidence type="ECO:0000256" key="2">
    <source>
        <dbReference type="SAM" id="SignalP"/>
    </source>
</evidence>
<evidence type="ECO:0008006" key="5">
    <source>
        <dbReference type="Google" id="ProtNLM"/>
    </source>
</evidence>
<dbReference type="Proteomes" id="UP000294546">
    <property type="component" value="Unassembled WGS sequence"/>
</dbReference>
<dbReference type="EMBL" id="SMFU01000011">
    <property type="protein sequence ID" value="TCK04138.1"/>
    <property type="molecule type" value="Genomic_DNA"/>
</dbReference>
<proteinExistence type="predicted"/>
<evidence type="ECO:0000313" key="4">
    <source>
        <dbReference type="Proteomes" id="UP000294546"/>
    </source>
</evidence>
<name>A0A4R1G923_9GAMM</name>
<feature type="region of interest" description="Disordered" evidence="1">
    <location>
        <begin position="452"/>
        <end position="552"/>
    </location>
</feature>
<sequence length="634" mass="69836">MNNQWIKLFILSSALTALAGCSITPEGYSQDFARDLKTYGGNRYIKSPVVNDLEKQMIKIATAPDPAGPPYELQFNPRQLAILDSFNNRYDHRAMMNDINLVRAGFDKAVEAYYPEIGQEAACTITNKNGFFPNSNDEPNIFDWQFVRGSCLNGIAQGVGVARADQADAKFVGRFDRGVMIEGIFTMVRSDGRRVIQIGGVPNAGRNARLLTTELRKSGYQWHRYGDFDNKGHFQGFGINIWNYTDQMYVRSVGDFKNGNFDGLAAKQIKSEYASMPTYQVTLGTYSEGSREGISGFYNGFNFIRVGETKDDTWNGVGYEIYNNIDSFYTEYTVGRYVNGEEQGWFKIYYDDSFDKPVPIKYDEGVLVQWGDGSSNIDFGQVFALAAGTAIIGTADIDSISKIQIGSAFASDVVGGTNGQAMMNLQQNFDTEIGDRIRSDAAFQRSFTPATASTNANLPAGSSALGANSNMPDISQEQGEVEQASQVVTSGNQNRQQESTSTSTSTQVAARSASTSESTPANDIEMQTATTQSNRSVEQPPKENQYVGSGRDYPFTGTTDTFLKYEYAVDVAKTNLENQASKFCGSSMRTEIRWAQQPVCKESASAEGEYKCSIDAKVNCYENLCSEKFCGTAH</sequence>
<feature type="signal peptide" evidence="2">
    <location>
        <begin position="1"/>
        <end position="19"/>
    </location>
</feature>
<feature type="compositionally biased region" description="Polar residues" evidence="1">
    <location>
        <begin position="517"/>
        <end position="537"/>
    </location>
</feature>
<dbReference type="OrthoDB" id="7060437at2"/>
<reference evidence="3 4" key="1">
    <citation type="submission" date="2019-03" db="EMBL/GenBank/DDBJ databases">
        <title>Genomic Encyclopedia of Archaeal and Bacterial Type Strains, Phase II (KMG-II): from individual species to whole genera.</title>
        <authorList>
            <person name="Goeker M."/>
        </authorList>
    </citation>
    <scope>NUCLEOTIDE SEQUENCE [LARGE SCALE GENOMIC DNA]</scope>
    <source>
        <strain evidence="3 4">DSM 27697</strain>
    </source>
</reference>
<dbReference type="RefSeq" id="WP_132295544.1">
    <property type="nucleotide sequence ID" value="NZ_SMFU01000011.1"/>
</dbReference>
<feature type="compositionally biased region" description="Polar residues" evidence="1">
    <location>
        <begin position="465"/>
        <end position="498"/>
    </location>
</feature>
<feature type="compositionally biased region" description="Low complexity" evidence="1">
    <location>
        <begin position="499"/>
        <end position="516"/>
    </location>
</feature>
<accession>A0A4R1G923</accession>
<feature type="chain" id="PRO_5020320766" description="Lipoprotein" evidence="2">
    <location>
        <begin position="20"/>
        <end position="634"/>
    </location>
</feature>
<evidence type="ECO:0000256" key="1">
    <source>
        <dbReference type="SAM" id="MobiDB-lite"/>
    </source>
</evidence>
<dbReference type="AlphaFoldDB" id="A0A4R1G923"/>
<comment type="caution">
    <text evidence="3">The sequence shown here is derived from an EMBL/GenBank/DDBJ whole genome shotgun (WGS) entry which is preliminary data.</text>
</comment>
<protein>
    <recommendedName>
        <fullName evidence="5">Lipoprotein</fullName>
    </recommendedName>
</protein>
<organism evidence="3 4">
    <name type="scientific">Marinobacterium mangrovicola</name>
    <dbReference type="NCBI Taxonomy" id="1476959"/>
    <lineage>
        <taxon>Bacteria</taxon>
        <taxon>Pseudomonadati</taxon>
        <taxon>Pseudomonadota</taxon>
        <taxon>Gammaproteobacteria</taxon>
        <taxon>Oceanospirillales</taxon>
        <taxon>Oceanospirillaceae</taxon>
        <taxon>Marinobacterium</taxon>
    </lineage>
</organism>
<evidence type="ECO:0000313" key="3">
    <source>
        <dbReference type="EMBL" id="TCK04138.1"/>
    </source>
</evidence>
<keyword evidence="4" id="KW-1185">Reference proteome</keyword>
<dbReference type="PROSITE" id="PS51257">
    <property type="entry name" value="PROKAR_LIPOPROTEIN"/>
    <property type="match status" value="1"/>
</dbReference>
<gene>
    <name evidence="3" type="ORF">CLV83_3553</name>
</gene>